<comment type="caution">
    <text evidence="2">The sequence shown here is derived from an EMBL/GenBank/DDBJ whole genome shotgun (WGS) entry which is preliminary data.</text>
</comment>
<organism evidence="2 3">
    <name type="scientific">Spirosoma validum</name>
    <dbReference type="NCBI Taxonomy" id="2771355"/>
    <lineage>
        <taxon>Bacteria</taxon>
        <taxon>Pseudomonadati</taxon>
        <taxon>Bacteroidota</taxon>
        <taxon>Cytophagia</taxon>
        <taxon>Cytophagales</taxon>
        <taxon>Cytophagaceae</taxon>
        <taxon>Spirosoma</taxon>
    </lineage>
</organism>
<gene>
    <name evidence="2" type="ORF">IC230_11595</name>
</gene>
<dbReference type="Proteomes" id="UP000653797">
    <property type="component" value="Unassembled WGS sequence"/>
</dbReference>
<protein>
    <recommendedName>
        <fullName evidence="4">Phosphatase PAP2 family protein</fullName>
    </recommendedName>
</protein>
<feature type="transmembrane region" description="Helical" evidence="1">
    <location>
        <begin position="121"/>
        <end position="141"/>
    </location>
</feature>
<feature type="transmembrane region" description="Helical" evidence="1">
    <location>
        <begin position="28"/>
        <end position="50"/>
    </location>
</feature>
<reference evidence="2" key="1">
    <citation type="submission" date="2020-09" db="EMBL/GenBank/DDBJ databases">
        <authorList>
            <person name="Kim M.K."/>
        </authorList>
    </citation>
    <scope>NUCLEOTIDE SEQUENCE</scope>
    <source>
        <strain evidence="2">BT704</strain>
    </source>
</reference>
<evidence type="ECO:0000313" key="2">
    <source>
        <dbReference type="EMBL" id="MBD2753537.1"/>
    </source>
</evidence>
<dbReference type="AlphaFoldDB" id="A0A927B1I7"/>
<sequence length="196" mass="21142">MPTLLFAVLLFLAPSALNLDMFGDSLRLSLLVLIFVGTFMVPAVLTYYLLRIGYVQDMQLTNLSDRRLPYFMTALIYLLVAYLFSFQMRAVSSLAPEIGILIGSIAVSILLGGVISLSWQISAHGIGIGGVIGVIAGLIARFDVSDLFIPLLVLVFLTGLVASARLKLNAHTPAQIGAGLALGFVTGLLTVYWFFI</sequence>
<keyword evidence="1" id="KW-0812">Transmembrane</keyword>
<feature type="transmembrane region" description="Helical" evidence="1">
    <location>
        <begin position="70"/>
        <end position="88"/>
    </location>
</feature>
<feature type="transmembrane region" description="Helical" evidence="1">
    <location>
        <begin position="94"/>
        <end position="114"/>
    </location>
</feature>
<keyword evidence="1" id="KW-1133">Transmembrane helix</keyword>
<dbReference type="EMBL" id="JACXAA010000003">
    <property type="protein sequence ID" value="MBD2753537.1"/>
    <property type="molecule type" value="Genomic_DNA"/>
</dbReference>
<keyword evidence="3" id="KW-1185">Reference proteome</keyword>
<evidence type="ECO:0000256" key="1">
    <source>
        <dbReference type="SAM" id="Phobius"/>
    </source>
</evidence>
<feature type="transmembrane region" description="Helical" evidence="1">
    <location>
        <begin position="147"/>
        <end position="164"/>
    </location>
</feature>
<keyword evidence="1" id="KW-0472">Membrane</keyword>
<proteinExistence type="predicted"/>
<name>A0A927B1I7_9BACT</name>
<feature type="transmembrane region" description="Helical" evidence="1">
    <location>
        <begin position="176"/>
        <end position="195"/>
    </location>
</feature>
<accession>A0A927B1I7</accession>
<evidence type="ECO:0008006" key="4">
    <source>
        <dbReference type="Google" id="ProtNLM"/>
    </source>
</evidence>
<evidence type="ECO:0000313" key="3">
    <source>
        <dbReference type="Proteomes" id="UP000653797"/>
    </source>
</evidence>